<comment type="caution">
    <text evidence="1">The sequence shown here is derived from an EMBL/GenBank/DDBJ whole genome shotgun (WGS) entry which is preliminary data.</text>
</comment>
<dbReference type="Proteomes" id="UP001595796">
    <property type="component" value="Unassembled WGS sequence"/>
</dbReference>
<keyword evidence="2" id="KW-1185">Reference proteome</keyword>
<dbReference type="EMBL" id="JBHSJF010000005">
    <property type="protein sequence ID" value="MFC5067653.1"/>
    <property type="molecule type" value="Genomic_DNA"/>
</dbReference>
<accession>A0ABV9Z1N4</accession>
<organism evidence="1 2">
    <name type="scientific">Flaviflagellibacter deserti</name>
    <dbReference type="NCBI Taxonomy" id="2267266"/>
    <lineage>
        <taxon>Bacteria</taxon>
        <taxon>Pseudomonadati</taxon>
        <taxon>Pseudomonadota</taxon>
        <taxon>Alphaproteobacteria</taxon>
        <taxon>Hyphomicrobiales</taxon>
        <taxon>Flaviflagellibacter</taxon>
    </lineage>
</organism>
<sequence length="86" mass="9744">MNPTPEQGRILTILQRANGRWVSMRWLDTTPLLFEDDFPVVPSLIENGWAQHKLRSIQITPEGIEALERASAPVQRDWPPNVGGLD</sequence>
<name>A0ABV9Z1N4_9HYPH</name>
<proteinExistence type="predicted"/>
<gene>
    <name evidence="1" type="ORF">ACFPFW_06445</name>
</gene>
<evidence type="ECO:0000313" key="2">
    <source>
        <dbReference type="Proteomes" id="UP001595796"/>
    </source>
</evidence>
<dbReference type="RefSeq" id="WP_162799753.1">
    <property type="nucleotide sequence ID" value="NZ_JBHSJF010000005.1"/>
</dbReference>
<reference evidence="2" key="1">
    <citation type="journal article" date="2019" name="Int. J. Syst. Evol. Microbiol.">
        <title>The Global Catalogue of Microorganisms (GCM) 10K type strain sequencing project: providing services to taxonomists for standard genome sequencing and annotation.</title>
        <authorList>
            <consortium name="The Broad Institute Genomics Platform"/>
            <consortium name="The Broad Institute Genome Sequencing Center for Infectious Disease"/>
            <person name="Wu L."/>
            <person name="Ma J."/>
        </authorList>
    </citation>
    <scope>NUCLEOTIDE SEQUENCE [LARGE SCALE GENOMIC DNA]</scope>
    <source>
        <strain evidence="2">CGMCC 1.16444</strain>
    </source>
</reference>
<protein>
    <submittedName>
        <fullName evidence="1">Uncharacterized protein</fullName>
    </submittedName>
</protein>
<evidence type="ECO:0000313" key="1">
    <source>
        <dbReference type="EMBL" id="MFC5067653.1"/>
    </source>
</evidence>